<dbReference type="EMBL" id="JARIHO010000006">
    <property type="protein sequence ID" value="KAJ7359543.1"/>
    <property type="molecule type" value="Genomic_DNA"/>
</dbReference>
<gene>
    <name evidence="2" type="ORF">DFH08DRAFT_846345</name>
</gene>
<organism evidence="2 3">
    <name type="scientific">Mycena albidolilacea</name>
    <dbReference type="NCBI Taxonomy" id="1033008"/>
    <lineage>
        <taxon>Eukaryota</taxon>
        <taxon>Fungi</taxon>
        <taxon>Dikarya</taxon>
        <taxon>Basidiomycota</taxon>
        <taxon>Agaricomycotina</taxon>
        <taxon>Agaricomycetes</taxon>
        <taxon>Agaricomycetidae</taxon>
        <taxon>Agaricales</taxon>
        <taxon>Marasmiineae</taxon>
        <taxon>Mycenaceae</taxon>
        <taxon>Mycena</taxon>
    </lineage>
</organism>
<feature type="signal peptide" evidence="1">
    <location>
        <begin position="1"/>
        <end position="19"/>
    </location>
</feature>
<keyword evidence="3" id="KW-1185">Reference proteome</keyword>
<proteinExistence type="predicted"/>
<feature type="chain" id="PRO_5041925809" evidence="1">
    <location>
        <begin position="20"/>
        <end position="107"/>
    </location>
</feature>
<accession>A0AAD7AID0</accession>
<comment type="caution">
    <text evidence="2">The sequence shown here is derived from an EMBL/GenBank/DDBJ whole genome shotgun (WGS) entry which is preliminary data.</text>
</comment>
<keyword evidence="1" id="KW-0732">Signal</keyword>
<evidence type="ECO:0000256" key="1">
    <source>
        <dbReference type="SAM" id="SignalP"/>
    </source>
</evidence>
<evidence type="ECO:0000313" key="2">
    <source>
        <dbReference type="EMBL" id="KAJ7359543.1"/>
    </source>
</evidence>
<dbReference type="AlphaFoldDB" id="A0AAD7AID0"/>
<sequence>MQFSRLALILSTAIASTQAVALGPASGDSLLAKRQSCPAGWCYSSFSNSCVGNPAESQSYTICGPPSDGTAGAATYVCTPGSGQWVQTAKCASGGCQQTAFYNAHCV</sequence>
<dbReference type="Proteomes" id="UP001218218">
    <property type="component" value="Unassembled WGS sequence"/>
</dbReference>
<protein>
    <submittedName>
        <fullName evidence="2">Uncharacterized protein</fullName>
    </submittedName>
</protein>
<reference evidence="2" key="1">
    <citation type="submission" date="2023-03" db="EMBL/GenBank/DDBJ databases">
        <title>Massive genome expansion in bonnet fungi (Mycena s.s.) driven by repeated elements and novel gene families across ecological guilds.</title>
        <authorList>
            <consortium name="Lawrence Berkeley National Laboratory"/>
            <person name="Harder C.B."/>
            <person name="Miyauchi S."/>
            <person name="Viragh M."/>
            <person name="Kuo A."/>
            <person name="Thoen E."/>
            <person name="Andreopoulos B."/>
            <person name="Lu D."/>
            <person name="Skrede I."/>
            <person name="Drula E."/>
            <person name="Henrissat B."/>
            <person name="Morin E."/>
            <person name="Kohler A."/>
            <person name="Barry K."/>
            <person name="LaButti K."/>
            <person name="Morin E."/>
            <person name="Salamov A."/>
            <person name="Lipzen A."/>
            <person name="Mereny Z."/>
            <person name="Hegedus B."/>
            <person name="Baldrian P."/>
            <person name="Stursova M."/>
            <person name="Weitz H."/>
            <person name="Taylor A."/>
            <person name="Grigoriev I.V."/>
            <person name="Nagy L.G."/>
            <person name="Martin F."/>
            <person name="Kauserud H."/>
        </authorList>
    </citation>
    <scope>NUCLEOTIDE SEQUENCE</scope>
    <source>
        <strain evidence="2">CBHHK002</strain>
    </source>
</reference>
<evidence type="ECO:0000313" key="3">
    <source>
        <dbReference type="Proteomes" id="UP001218218"/>
    </source>
</evidence>
<name>A0AAD7AID0_9AGAR</name>